<keyword evidence="2" id="KW-0732">Signal</keyword>
<dbReference type="Pfam" id="PF03401">
    <property type="entry name" value="TctC"/>
    <property type="match status" value="1"/>
</dbReference>
<feature type="chain" id="PRO_5040790085" evidence="2">
    <location>
        <begin position="24"/>
        <end position="326"/>
    </location>
</feature>
<dbReference type="SUPFAM" id="SSF53850">
    <property type="entry name" value="Periplasmic binding protein-like II"/>
    <property type="match status" value="1"/>
</dbReference>
<dbReference type="RefSeq" id="WP_226609681.1">
    <property type="nucleotide sequence ID" value="NZ_JAJAQI010000024.1"/>
</dbReference>
<dbReference type="AlphaFoldDB" id="A0A9X1IED0"/>
<dbReference type="Gene3D" id="3.40.190.10">
    <property type="entry name" value="Periplasmic binding protein-like II"/>
    <property type="match status" value="1"/>
</dbReference>
<evidence type="ECO:0000256" key="2">
    <source>
        <dbReference type="SAM" id="SignalP"/>
    </source>
</evidence>
<dbReference type="EMBL" id="JAJAQI010000024">
    <property type="protein sequence ID" value="MCB4823230.1"/>
    <property type="molecule type" value="Genomic_DNA"/>
</dbReference>
<protein>
    <submittedName>
        <fullName evidence="3">Tripartite tricarboxylate transporter substrate binding protein BugD</fullName>
    </submittedName>
</protein>
<evidence type="ECO:0000256" key="1">
    <source>
        <dbReference type="ARBA" id="ARBA00006987"/>
    </source>
</evidence>
<evidence type="ECO:0000313" key="4">
    <source>
        <dbReference type="Proteomes" id="UP001139311"/>
    </source>
</evidence>
<evidence type="ECO:0000313" key="3">
    <source>
        <dbReference type="EMBL" id="MCB4823230.1"/>
    </source>
</evidence>
<dbReference type="PANTHER" id="PTHR42928:SF5">
    <property type="entry name" value="BLR1237 PROTEIN"/>
    <property type="match status" value="1"/>
</dbReference>
<organism evidence="3 4">
    <name type="scientific">Roseicella aerolata</name>
    <dbReference type="NCBI Taxonomy" id="2883479"/>
    <lineage>
        <taxon>Bacteria</taxon>
        <taxon>Pseudomonadati</taxon>
        <taxon>Pseudomonadota</taxon>
        <taxon>Alphaproteobacteria</taxon>
        <taxon>Acetobacterales</taxon>
        <taxon>Roseomonadaceae</taxon>
        <taxon>Roseicella</taxon>
    </lineage>
</organism>
<accession>A0A9X1IED0</accession>
<gene>
    <name evidence="3" type="ORF">LHA35_15960</name>
</gene>
<sequence length="326" mass="34414">MRPTRRHLLAAPLILAAPAIARAQGAGDYPSRPVTIIAAGAAGGPTDTITRIVADNMGRHMGQPVVVESIGGSLVGPQRVAQARPDGYTLLINNIGMAASATLYRKLPYDVPGSFAPLGLVSDAAMTIVTRPGFPAENLAGVMGALKTQGDALNMATAGLGSAANLCALLVQQAAGNRATIVVFRGTAPAITELMAGRIDILCDQATNTVPYIRDRRVEAWGVSSPERLPGLPSVPTTAEAGFPAIAMSTWHGLYAPAGTPEPIQEKISAALRATLQEERLRQRYADLLTEVPSEERQTIGFHRRFILEEVARWRPIIQAAGAYAD</sequence>
<name>A0A9X1IED0_9PROT</name>
<keyword evidence="4" id="KW-1185">Reference proteome</keyword>
<dbReference type="PIRSF" id="PIRSF017082">
    <property type="entry name" value="YflP"/>
    <property type="match status" value="1"/>
</dbReference>
<comment type="caution">
    <text evidence="3">The sequence shown here is derived from an EMBL/GenBank/DDBJ whole genome shotgun (WGS) entry which is preliminary data.</text>
</comment>
<dbReference type="InterPro" id="IPR005064">
    <property type="entry name" value="BUG"/>
</dbReference>
<dbReference type="Gene3D" id="3.40.190.150">
    <property type="entry name" value="Bordetella uptake gene, domain 1"/>
    <property type="match status" value="1"/>
</dbReference>
<dbReference type="Proteomes" id="UP001139311">
    <property type="component" value="Unassembled WGS sequence"/>
</dbReference>
<reference evidence="3" key="1">
    <citation type="submission" date="2021-10" db="EMBL/GenBank/DDBJ databases">
        <title>Roseicella aerolatum sp. nov., isolated from aerosols of e-waste dismantling site.</title>
        <authorList>
            <person name="Qin T."/>
        </authorList>
    </citation>
    <scope>NUCLEOTIDE SEQUENCE</scope>
    <source>
        <strain evidence="3">GB24</strain>
    </source>
</reference>
<dbReference type="PANTHER" id="PTHR42928">
    <property type="entry name" value="TRICARBOXYLATE-BINDING PROTEIN"/>
    <property type="match status" value="1"/>
</dbReference>
<feature type="signal peptide" evidence="2">
    <location>
        <begin position="1"/>
        <end position="23"/>
    </location>
</feature>
<proteinExistence type="inferred from homology"/>
<dbReference type="InterPro" id="IPR042100">
    <property type="entry name" value="Bug_dom1"/>
</dbReference>
<comment type="similarity">
    <text evidence="1">Belongs to the UPF0065 (bug) family.</text>
</comment>